<dbReference type="AlphaFoldDB" id="A0A853ZPD6"/>
<protein>
    <submittedName>
        <fullName evidence="1">Uncharacterized protein</fullName>
    </submittedName>
</protein>
<dbReference type="Proteomes" id="UP000185990">
    <property type="component" value="Unassembled WGS sequence"/>
</dbReference>
<dbReference type="EMBL" id="MPJD01000033">
    <property type="protein sequence ID" value="OKA19214.1"/>
    <property type="molecule type" value="Genomic_DNA"/>
</dbReference>
<sequence length="78" mass="9154">MTSQLLNHTARQTWDDEMAKNKEIFFEADRLDAQAYKIIDAESGDAATWARFTEAKKVADAQRTTAYREWMRLNRAKR</sequence>
<name>A0A853ZPD6_9PSED</name>
<reference evidence="1 2" key="1">
    <citation type="submission" date="2016-11" db="EMBL/GenBank/DDBJ databases">
        <title>Draft genome of Pseudomonas versuta A4R1.12.</title>
        <authorList>
            <person name="See-Too W.-S."/>
        </authorList>
    </citation>
    <scope>NUCLEOTIDE SEQUENCE [LARGE SCALE GENOMIC DNA]</scope>
    <source>
        <strain evidence="1 2">A4R1.12</strain>
    </source>
</reference>
<gene>
    <name evidence="1" type="ORF">BOH74_18695</name>
</gene>
<dbReference type="RefSeq" id="WP_073510263.1">
    <property type="nucleotide sequence ID" value="NZ_MPJD01000033.1"/>
</dbReference>
<evidence type="ECO:0000313" key="2">
    <source>
        <dbReference type="Proteomes" id="UP000185990"/>
    </source>
</evidence>
<organism evidence="1 2">
    <name type="scientific">Pseudomonas versuta</name>
    <dbReference type="NCBI Taxonomy" id="1788301"/>
    <lineage>
        <taxon>Bacteria</taxon>
        <taxon>Pseudomonadati</taxon>
        <taxon>Pseudomonadota</taxon>
        <taxon>Gammaproteobacteria</taxon>
        <taxon>Pseudomonadales</taxon>
        <taxon>Pseudomonadaceae</taxon>
        <taxon>Pseudomonas</taxon>
    </lineage>
</organism>
<accession>A0A853ZPD6</accession>
<evidence type="ECO:0000313" key="1">
    <source>
        <dbReference type="EMBL" id="OKA19214.1"/>
    </source>
</evidence>
<comment type="caution">
    <text evidence="1">The sequence shown here is derived from an EMBL/GenBank/DDBJ whole genome shotgun (WGS) entry which is preliminary data.</text>
</comment>
<proteinExistence type="predicted"/>